<dbReference type="RefSeq" id="WP_195822783.1">
    <property type="nucleotide sequence ID" value="NZ_JADOBI010000001.1"/>
</dbReference>
<dbReference type="Proteomes" id="UP000636811">
    <property type="component" value="Unassembled WGS sequence"/>
</dbReference>
<reference evidence="1 2" key="1">
    <citation type="submission" date="2020-11" db="EMBL/GenBank/DDBJ databases">
        <title>Taxonomic investigation of Rahnella strains.</title>
        <authorList>
            <person name="Lee S.D."/>
        </authorList>
    </citation>
    <scope>NUCLEOTIDE SEQUENCE [LARGE SCALE GENOMIC DNA]</scope>
    <source>
        <strain evidence="1 2">SAP-17</strain>
    </source>
</reference>
<evidence type="ECO:0000313" key="1">
    <source>
        <dbReference type="EMBL" id="MBF7978069.1"/>
    </source>
</evidence>
<evidence type="ECO:0000313" key="2">
    <source>
        <dbReference type="Proteomes" id="UP000636811"/>
    </source>
</evidence>
<keyword evidence="2" id="KW-1185">Reference proteome</keyword>
<protein>
    <submittedName>
        <fullName evidence="1">Uncharacterized protein</fullName>
    </submittedName>
</protein>
<gene>
    <name evidence="1" type="ORF">IV433_01445</name>
</gene>
<organism evidence="1 2">
    <name type="scientific">Rahnella laticis</name>
    <dbReference type="NCBI Taxonomy" id="2787622"/>
    <lineage>
        <taxon>Bacteria</taxon>
        <taxon>Pseudomonadati</taxon>
        <taxon>Pseudomonadota</taxon>
        <taxon>Gammaproteobacteria</taxon>
        <taxon>Enterobacterales</taxon>
        <taxon>Yersiniaceae</taxon>
        <taxon>Rahnella</taxon>
    </lineage>
</organism>
<comment type="caution">
    <text evidence="1">The sequence shown here is derived from an EMBL/GenBank/DDBJ whole genome shotgun (WGS) entry which is preliminary data.</text>
</comment>
<dbReference type="EMBL" id="JADOBI010000001">
    <property type="protein sequence ID" value="MBF7978069.1"/>
    <property type="molecule type" value="Genomic_DNA"/>
</dbReference>
<sequence length="50" mass="6183">MKIPIPSPNGGWWLAVSWQKKSNWKYFYFWNDGPMRSLWLGHLCIELWWK</sequence>
<accession>A0ABS0DYX5</accession>
<name>A0ABS0DYX5_9GAMM</name>
<proteinExistence type="predicted"/>